<dbReference type="GO" id="GO:0005198">
    <property type="term" value="F:structural molecule activity"/>
    <property type="evidence" value="ECO:0007669"/>
    <property type="project" value="InterPro"/>
</dbReference>
<proteinExistence type="predicted"/>
<dbReference type="InterPro" id="IPR006429">
    <property type="entry name" value="Phage_lambda_portal"/>
</dbReference>
<dbReference type="Pfam" id="PF05136">
    <property type="entry name" value="Phage_portal_2"/>
    <property type="match status" value="1"/>
</dbReference>
<evidence type="ECO:0000313" key="2">
    <source>
        <dbReference type="Proteomes" id="UP000255460"/>
    </source>
</evidence>
<accession>A0A376KXD4</accession>
<dbReference type="EMBL" id="UFZQ01000001">
    <property type="protein sequence ID" value="STE86747.1"/>
    <property type="molecule type" value="Genomic_DNA"/>
</dbReference>
<dbReference type="GO" id="GO:0019068">
    <property type="term" value="P:virion assembly"/>
    <property type="evidence" value="ECO:0007669"/>
    <property type="project" value="InterPro"/>
</dbReference>
<reference evidence="1 2" key="1">
    <citation type="submission" date="2018-06" db="EMBL/GenBank/DDBJ databases">
        <authorList>
            <consortium name="Pathogen Informatics"/>
            <person name="Doyle S."/>
        </authorList>
    </citation>
    <scope>NUCLEOTIDE SEQUENCE [LARGE SCALE GENOMIC DNA]</scope>
    <source>
        <strain evidence="1 2">NCTC10418</strain>
    </source>
</reference>
<organism evidence="1 2">
    <name type="scientific">Escherichia coli</name>
    <dbReference type="NCBI Taxonomy" id="562"/>
    <lineage>
        <taxon>Bacteria</taxon>
        <taxon>Pseudomonadati</taxon>
        <taxon>Pseudomonadota</taxon>
        <taxon>Gammaproteobacteria</taxon>
        <taxon>Enterobacterales</taxon>
        <taxon>Enterobacteriaceae</taxon>
        <taxon>Escherichia</taxon>
    </lineage>
</organism>
<evidence type="ECO:0000313" key="1">
    <source>
        <dbReference type="EMBL" id="STE86747.1"/>
    </source>
</evidence>
<sequence>MNGELVDIHGQPLRQSMGYSGGGSGFGGQMAEWLPAPESADVALLPSIHLGNARADDLVRNNGIASNAVEIHKDHIVGHMFRLSYRPNWRWLGMPEADSHAFIEDVEAAWMEYCDPVFGTMDVEGRRSFTEFIREGVGVHTFNGEILSSPYGMRNPRHYSGRNSKPSARSVSVHPVMVPAIVLCVPGWK</sequence>
<dbReference type="Proteomes" id="UP000255460">
    <property type="component" value="Unassembled WGS sequence"/>
</dbReference>
<dbReference type="AlphaFoldDB" id="A0A376KXD4"/>
<protein>
    <submittedName>
        <fullName evidence="1">Capsid protein of prophage</fullName>
    </submittedName>
</protein>
<gene>
    <name evidence="1" type="ORF">NCTC10418_04401</name>
</gene>
<name>A0A376KXD4_ECOLX</name>